<dbReference type="PROSITE" id="PS50949">
    <property type="entry name" value="HTH_GNTR"/>
    <property type="match status" value="1"/>
</dbReference>
<evidence type="ECO:0000313" key="6">
    <source>
        <dbReference type="EMBL" id="EME74014.1"/>
    </source>
</evidence>
<proteinExistence type="predicted"/>
<dbReference type="eggNOG" id="COG1802">
    <property type="taxonomic scope" value="Bacteria"/>
</dbReference>
<dbReference type="Gene3D" id="1.20.120.530">
    <property type="entry name" value="GntR ligand-binding domain-like"/>
    <property type="match status" value="1"/>
</dbReference>
<dbReference type="STRING" id="1274524.BSONL12_13656"/>
<accession>M5P3K9</accession>
<dbReference type="PRINTS" id="PR00035">
    <property type="entry name" value="HTHGNTR"/>
</dbReference>
<evidence type="ECO:0000256" key="3">
    <source>
        <dbReference type="ARBA" id="ARBA00023163"/>
    </source>
</evidence>
<reference evidence="6 7" key="1">
    <citation type="journal article" date="2013" name="Genome Announc.">
        <title>Draft Whole-Genome Sequence of Bacillus sonorensis Strain L12, a Source of Nonribosomal Lipopeptides.</title>
        <authorList>
            <person name="Adimpong D.B."/>
            <person name="Sorensen K.I."/>
            <person name="Nielsen D.S."/>
            <person name="Thorsen L."/>
            <person name="Rasmussen T.B."/>
            <person name="Derkx P.M."/>
            <person name="Jespersen L."/>
        </authorList>
    </citation>
    <scope>NUCLEOTIDE SEQUENCE [LARGE SCALE GENOMIC DNA]</scope>
    <source>
        <strain evidence="6 7">L12</strain>
    </source>
</reference>
<dbReference type="Proteomes" id="UP000011907">
    <property type="component" value="Unassembled WGS sequence"/>
</dbReference>
<dbReference type="PANTHER" id="PTHR43537">
    <property type="entry name" value="TRANSCRIPTIONAL REGULATOR, GNTR FAMILY"/>
    <property type="match status" value="1"/>
</dbReference>
<evidence type="ECO:0000256" key="1">
    <source>
        <dbReference type="ARBA" id="ARBA00023015"/>
    </source>
</evidence>
<gene>
    <name evidence="6" type="ORF">BSONL12_13656</name>
</gene>
<name>M5P3K9_9BACI</name>
<feature type="domain" description="HTH gntR-type" evidence="5">
    <location>
        <begin position="44"/>
        <end position="111"/>
    </location>
</feature>
<dbReference type="EMBL" id="AOFM01000008">
    <property type="protein sequence ID" value="EME74014.1"/>
    <property type="molecule type" value="Genomic_DNA"/>
</dbReference>
<evidence type="ECO:0000256" key="2">
    <source>
        <dbReference type="ARBA" id="ARBA00023125"/>
    </source>
</evidence>
<dbReference type="GO" id="GO:0003700">
    <property type="term" value="F:DNA-binding transcription factor activity"/>
    <property type="evidence" value="ECO:0007669"/>
    <property type="project" value="InterPro"/>
</dbReference>
<sequence>MSQNGQFYGKLRSVVIPIAVRFAGPLTVKMKEVFIVTFSIQRPVSYHDQVHRYLKDMIIKGRYQPGERIYESKIAKELQVSRSPVREAIRTLEQEGLLMIDEKSKITVYEPTLKDLEDIYQCRQALESLAVSLATQSAKKETLELIERTLREANREFEQNSCQSAQALLHLNTRFHDLIIEASQNRRLQKQLHDLRSLTFFYRSKNIEKRERCFEIISQHQGIYRSMQQRDEAKAAELMRRHIEADLCYLKTVLFGEKSE</sequence>
<dbReference type="GO" id="GO:0003677">
    <property type="term" value="F:DNA binding"/>
    <property type="evidence" value="ECO:0007669"/>
    <property type="project" value="UniProtKB-KW"/>
</dbReference>
<keyword evidence="1" id="KW-0805">Transcription regulation</keyword>
<dbReference type="CDD" id="cd07377">
    <property type="entry name" value="WHTH_GntR"/>
    <property type="match status" value="1"/>
</dbReference>
<evidence type="ECO:0000259" key="5">
    <source>
        <dbReference type="PROSITE" id="PS50949"/>
    </source>
</evidence>
<dbReference type="InterPro" id="IPR000524">
    <property type="entry name" value="Tscrpt_reg_HTH_GntR"/>
</dbReference>
<dbReference type="Pfam" id="PF07729">
    <property type="entry name" value="FCD"/>
    <property type="match status" value="1"/>
</dbReference>
<dbReference type="SMART" id="SM00895">
    <property type="entry name" value="FCD"/>
    <property type="match status" value="1"/>
</dbReference>
<dbReference type="SUPFAM" id="SSF48008">
    <property type="entry name" value="GntR ligand-binding domain-like"/>
    <property type="match status" value="1"/>
</dbReference>
<keyword evidence="2" id="KW-0238">DNA-binding</keyword>
<keyword evidence="4" id="KW-0175">Coiled coil</keyword>
<dbReference type="InterPro" id="IPR011711">
    <property type="entry name" value="GntR_C"/>
</dbReference>
<dbReference type="SMART" id="SM00345">
    <property type="entry name" value="HTH_GNTR"/>
    <property type="match status" value="1"/>
</dbReference>
<dbReference type="InterPro" id="IPR036388">
    <property type="entry name" value="WH-like_DNA-bd_sf"/>
</dbReference>
<dbReference type="Pfam" id="PF00392">
    <property type="entry name" value="GntR"/>
    <property type="match status" value="1"/>
</dbReference>
<protein>
    <submittedName>
        <fullName evidence="6">HTH-type transcriptional regulator YdhC</fullName>
    </submittedName>
</protein>
<dbReference type="AlphaFoldDB" id="M5P3K9"/>
<dbReference type="PATRIC" id="fig|1274524.3.peg.2946"/>
<organism evidence="6 7">
    <name type="scientific">Bacillus sonorensis L12</name>
    <dbReference type="NCBI Taxonomy" id="1274524"/>
    <lineage>
        <taxon>Bacteria</taxon>
        <taxon>Bacillati</taxon>
        <taxon>Bacillota</taxon>
        <taxon>Bacilli</taxon>
        <taxon>Bacillales</taxon>
        <taxon>Bacillaceae</taxon>
        <taxon>Bacillus</taxon>
    </lineage>
</organism>
<dbReference type="Gene3D" id="1.10.10.10">
    <property type="entry name" value="Winged helix-like DNA-binding domain superfamily/Winged helix DNA-binding domain"/>
    <property type="match status" value="1"/>
</dbReference>
<dbReference type="SUPFAM" id="SSF46785">
    <property type="entry name" value="Winged helix' DNA-binding domain"/>
    <property type="match status" value="1"/>
</dbReference>
<evidence type="ECO:0000313" key="7">
    <source>
        <dbReference type="Proteomes" id="UP000011907"/>
    </source>
</evidence>
<dbReference type="InterPro" id="IPR008920">
    <property type="entry name" value="TF_FadR/GntR_C"/>
</dbReference>
<dbReference type="PANTHER" id="PTHR43537:SF47">
    <property type="entry name" value="REGULATORY PROTEIN GNTR HTH"/>
    <property type="match status" value="1"/>
</dbReference>
<dbReference type="InterPro" id="IPR036390">
    <property type="entry name" value="WH_DNA-bd_sf"/>
</dbReference>
<keyword evidence="3" id="KW-0804">Transcription</keyword>
<evidence type="ECO:0000256" key="4">
    <source>
        <dbReference type="SAM" id="Coils"/>
    </source>
</evidence>
<feature type="coiled-coil region" evidence="4">
    <location>
        <begin position="136"/>
        <end position="163"/>
    </location>
</feature>
<comment type="caution">
    <text evidence="6">The sequence shown here is derived from an EMBL/GenBank/DDBJ whole genome shotgun (WGS) entry which is preliminary data.</text>
</comment>